<dbReference type="EC" id="2.5.1.17" evidence="1"/>
<organism evidence="1">
    <name type="scientific">Ammonifex degensii</name>
    <dbReference type="NCBI Taxonomy" id="42838"/>
    <lineage>
        <taxon>Bacteria</taxon>
        <taxon>Bacillati</taxon>
        <taxon>Bacillota</taxon>
        <taxon>Clostridia</taxon>
        <taxon>Thermoanaerobacterales</taxon>
        <taxon>Thermoanaerobacteraceae</taxon>
        <taxon>Ammonifex</taxon>
    </lineage>
</organism>
<dbReference type="GO" id="GO:0005524">
    <property type="term" value="F:ATP binding"/>
    <property type="evidence" value="ECO:0007669"/>
    <property type="project" value="InterPro"/>
</dbReference>
<proteinExistence type="predicted"/>
<gene>
    <name evidence="1" type="primary">cobO</name>
    <name evidence="1" type="ORF">ENQ35_02590</name>
</gene>
<keyword evidence="1" id="KW-0808">Transferase</keyword>
<dbReference type="InterPro" id="IPR003724">
    <property type="entry name" value="CblAdoTrfase_CobA"/>
</dbReference>
<accession>A0A7C1J831</accession>
<dbReference type="CDD" id="cd00561">
    <property type="entry name" value="CobA_ACA"/>
    <property type="match status" value="1"/>
</dbReference>
<dbReference type="NCBIfam" id="TIGR00708">
    <property type="entry name" value="cobA"/>
    <property type="match status" value="1"/>
</dbReference>
<dbReference type="GO" id="GO:0009236">
    <property type="term" value="P:cobalamin biosynthetic process"/>
    <property type="evidence" value="ECO:0007669"/>
    <property type="project" value="InterPro"/>
</dbReference>
<dbReference type="PIRSF" id="PIRSF015617">
    <property type="entry name" value="Adensltrnsf_CobA"/>
    <property type="match status" value="1"/>
</dbReference>
<dbReference type="EMBL" id="DSMV01000160">
    <property type="protein sequence ID" value="HDW51610.1"/>
    <property type="molecule type" value="Genomic_DNA"/>
</dbReference>
<name>A0A7C1J831_9THEO</name>
<dbReference type="Pfam" id="PF02572">
    <property type="entry name" value="CobA_CobO_BtuR"/>
    <property type="match status" value="1"/>
</dbReference>
<dbReference type="PANTHER" id="PTHR46638">
    <property type="entry name" value="CORRINOID ADENOSYLTRANSFERASE"/>
    <property type="match status" value="1"/>
</dbReference>
<dbReference type="NCBIfam" id="NF004637">
    <property type="entry name" value="PRK05986.1"/>
    <property type="match status" value="1"/>
</dbReference>
<dbReference type="InterPro" id="IPR027417">
    <property type="entry name" value="P-loop_NTPase"/>
</dbReference>
<dbReference type="SUPFAM" id="SSF52540">
    <property type="entry name" value="P-loop containing nucleoside triphosphate hydrolases"/>
    <property type="match status" value="1"/>
</dbReference>
<evidence type="ECO:0000313" key="1">
    <source>
        <dbReference type="EMBL" id="HDW51610.1"/>
    </source>
</evidence>
<dbReference type="Gene3D" id="3.40.50.300">
    <property type="entry name" value="P-loop containing nucleotide triphosphate hydrolases"/>
    <property type="match status" value="1"/>
</dbReference>
<sequence length="174" mass="18799">MTRGLVMVFTGDGKGKTTAALGMALRAWGHGMRVLVLQFVKSGRLETGERLAAARLGGRFVVKTLGEGFILPSGDLTHHREAAERALATAREALGSNAFDMVVLDEITHVLKHGLLREEEVLALVDAKPAEVHLVLTGRDASPALIARADLVTEMRVVKHHYEAGVRAQKGVEY</sequence>
<dbReference type="PANTHER" id="PTHR46638:SF1">
    <property type="entry name" value="CORRINOID ADENOSYLTRANSFERASE"/>
    <property type="match status" value="1"/>
</dbReference>
<reference evidence="1" key="1">
    <citation type="journal article" date="2020" name="mSystems">
        <title>Genome- and Community-Level Interaction Insights into Carbon Utilization and Element Cycling Functions of Hydrothermarchaeota in Hydrothermal Sediment.</title>
        <authorList>
            <person name="Zhou Z."/>
            <person name="Liu Y."/>
            <person name="Xu W."/>
            <person name="Pan J."/>
            <person name="Luo Z.H."/>
            <person name="Li M."/>
        </authorList>
    </citation>
    <scope>NUCLEOTIDE SEQUENCE [LARGE SCALE GENOMIC DNA]</scope>
    <source>
        <strain evidence="1">SpSt-301</strain>
    </source>
</reference>
<protein>
    <submittedName>
        <fullName evidence="1">Cob(I)yrinic acid a,c-diamide adenosyltransferase</fullName>
        <ecNumber evidence="1">2.5.1.17</ecNumber>
    </submittedName>
</protein>
<comment type="caution">
    <text evidence="1">The sequence shown here is derived from an EMBL/GenBank/DDBJ whole genome shotgun (WGS) entry which is preliminary data.</text>
</comment>
<dbReference type="GO" id="GO:0008817">
    <property type="term" value="F:corrinoid adenosyltransferase activity"/>
    <property type="evidence" value="ECO:0007669"/>
    <property type="project" value="UniProtKB-EC"/>
</dbReference>
<dbReference type="AlphaFoldDB" id="A0A7C1J831"/>